<evidence type="ECO:0000313" key="2">
    <source>
        <dbReference type="EMBL" id="SFU05422.1"/>
    </source>
</evidence>
<dbReference type="AlphaFoldDB" id="A0A1I7D184"/>
<dbReference type="CDD" id="cd03522">
    <property type="entry name" value="MoeA_like"/>
    <property type="match status" value="1"/>
</dbReference>
<keyword evidence="2" id="KW-0548">Nucleotidyltransferase</keyword>
<dbReference type="InterPro" id="IPR036425">
    <property type="entry name" value="MoaB/Mog-like_dom_sf"/>
</dbReference>
<dbReference type="UniPathway" id="UPA00344"/>
<evidence type="ECO:0000313" key="3">
    <source>
        <dbReference type="Proteomes" id="UP000182466"/>
    </source>
</evidence>
<dbReference type="STRING" id="999627.SAMN05216236_12183"/>
<dbReference type="SMART" id="SM00852">
    <property type="entry name" value="MoCF_biosynth"/>
    <property type="match status" value="1"/>
</dbReference>
<feature type="domain" description="MoaB/Mog" evidence="1">
    <location>
        <begin position="176"/>
        <end position="303"/>
    </location>
</feature>
<evidence type="ECO:0000259" key="1">
    <source>
        <dbReference type="SMART" id="SM00852"/>
    </source>
</evidence>
<dbReference type="EMBL" id="FPAW01000021">
    <property type="protein sequence ID" value="SFU05422.1"/>
    <property type="molecule type" value="Genomic_DNA"/>
</dbReference>
<dbReference type="Gene3D" id="3.40.980.10">
    <property type="entry name" value="MoaB/Mog-like domain"/>
    <property type="match status" value="1"/>
</dbReference>
<gene>
    <name evidence="2" type="ORF">SAMN05216236_12183</name>
</gene>
<dbReference type="Pfam" id="PF00994">
    <property type="entry name" value="MoCF_biosynth"/>
    <property type="match status" value="1"/>
</dbReference>
<dbReference type="eggNOG" id="COG0303">
    <property type="taxonomic scope" value="Bacteria"/>
</dbReference>
<name>A0A1I7D184_9RHOB</name>
<sequence>MKFGQVPVAEAVGTILAHSLKIDGTRLRKGQLLTPESVLRMQSAGLTQVIVARLDPGDLDENAAAAALAAALVPVPAEAGLRRTDPFTGRVNLLATGAGLARIDAAAIDRVNQVHPMITVATVPRWQRMEADGMIATVKIISYAVPAEELARACAAAFGALGLQRPVIRRAGFIETLIPGGDRIARNDKGHRMMHARMGRLDAELAPQVTVAHRIEPLTQAIAECAEDLILILTGSATSDPSDVAPEAVRRAGGEIVHFGMPVDPGNLLFLGQIGRRRVIGLPGSARSPAVSGVDWVLERVVCGLPVGPADIMALGVGGLLKEIPTRPQPRRPDT</sequence>
<dbReference type="SUPFAM" id="SSF53218">
    <property type="entry name" value="Molybdenum cofactor biosynthesis proteins"/>
    <property type="match status" value="1"/>
</dbReference>
<reference evidence="2 3" key="1">
    <citation type="submission" date="2016-10" db="EMBL/GenBank/DDBJ databases">
        <authorList>
            <person name="de Groot N.N."/>
        </authorList>
    </citation>
    <scope>NUCLEOTIDE SEQUENCE [LARGE SCALE GENOMIC DNA]</scope>
    <source>
        <strain evidence="2 3">CGMCC 1.10959</strain>
    </source>
</reference>
<dbReference type="GO" id="GO:0016779">
    <property type="term" value="F:nucleotidyltransferase activity"/>
    <property type="evidence" value="ECO:0007669"/>
    <property type="project" value="UniProtKB-KW"/>
</dbReference>
<organism evidence="2 3">
    <name type="scientific">Sedimentitalea nanhaiensis</name>
    <dbReference type="NCBI Taxonomy" id="999627"/>
    <lineage>
        <taxon>Bacteria</taxon>
        <taxon>Pseudomonadati</taxon>
        <taxon>Pseudomonadota</taxon>
        <taxon>Alphaproteobacteria</taxon>
        <taxon>Rhodobacterales</taxon>
        <taxon>Paracoccaceae</taxon>
        <taxon>Sedimentitalea</taxon>
    </lineage>
</organism>
<keyword evidence="3" id="KW-1185">Reference proteome</keyword>
<accession>A0A1I7D184</accession>
<keyword evidence="2" id="KW-0808">Transferase</keyword>
<dbReference type="RefSeq" id="WP_027261179.1">
    <property type="nucleotide sequence ID" value="NZ_FPAW01000021.1"/>
</dbReference>
<dbReference type="Proteomes" id="UP000182466">
    <property type="component" value="Unassembled WGS sequence"/>
</dbReference>
<dbReference type="InterPro" id="IPR001453">
    <property type="entry name" value="MoaB/Mog_dom"/>
</dbReference>
<protein>
    <submittedName>
        <fullName evidence="2">Molybdenum cofactor cytidylyltransferase</fullName>
    </submittedName>
</protein>
<dbReference type="OrthoDB" id="9779263at2"/>
<proteinExistence type="predicted"/>